<organism evidence="3 4">
    <name type="scientific">Pseudonocardia parietis</name>
    <dbReference type="NCBI Taxonomy" id="570936"/>
    <lineage>
        <taxon>Bacteria</taxon>
        <taxon>Bacillati</taxon>
        <taxon>Actinomycetota</taxon>
        <taxon>Actinomycetes</taxon>
        <taxon>Pseudonocardiales</taxon>
        <taxon>Pseudonocardiaceae</taxon>
        <taxon>Pseudonocardia</taxon>
    </lineage>
</organism>
<accession>A0ABS4VQL3</accession>
<keyword evidence="2" id="KW-0560">Oxidoreductase</keyword>
<dbReference type="InterPro" id="IPR017972">
    <property type="entry name" value="Cyt_P450_CS"/>
</dbReference>
<comment type="caution">
    <text evidence="3">The sequence shown here is derived from an EMBL/GenBank/DDBJ whole genome shotgun (WGS) entry which is preliminary data.</text>
</comment>
<dbReference type="PANTHER" id="PTHR46696">
    <property type="entry name" value="P450, PUTATIVE (EUROFUNG)-RELATED"/>
    <property type="match status" value="1"/>
</dbReference>
<reference evidence="3 4" key="1">
    <citation type="submission" date="2021-03" db="EMBL/GenBank/DDBJ databases">
        <title>Sequencing the genomes of 1000 actinobacteria strains.</title>
        <authorList>
            <person name="Klenk H.-P."/>
        </authorList>
    </citation>
    <scope>NUCLEOTIDE SEQUENCE [LARGE SCALE GENOMIC DNA]</scope>
    <source>
        <strain evidence="3 4">DSM 45256</strain>
    </source>
</reference>
<dbReference type="PROSITE" id="PS00086">
    <property type="entry name" value="CYTOCHROME_P450"/>
    <property type="match status" value="1"/>
</dbReference>
<evidence type="ECO:0000313" key="3">
    <source>
        <dbReference type="EMBL" id="MBP2366192.1"/>
    </source>
</evidence>
<keyword evidence="4" id="KW-1185">Reference proteome</keyword>
<dbReference type="PANTHER" id="PTHR46696:SF6">
    <property type="entry name" value="P450, PUTATIVE (EUROFUNG)-RELATED"/>
    <property type="match status" value="1"/>
</dbReference>
<evidence type="ECO:0000313" key="4">
    <source>
        <dbReference type="Proteomes" id="UP001519295"/>
    </source>
</evidence>
<keyword evidence="2" id="KW-0349">Heme</keyword>
<dbReference type="InterPro" id="IPR036396">
    <property type="entry name" value="Cyt_P450_sf"/>
</dbReference>
<dbReference type="SUPFAM" id="SSF48264">
    <property type="entry name" value="Cytochrome P450"/>
    <property type="match status" value="1"/>
</dbReference>
<sequence>MKQWQEPAHIASMTKIAAYREVDEILRSKDFRQGSHTESRPLFGDSLLLLDGPDHRERRRLENPLFDRNALMYYDHEALGPVIEKCIDECRRTVDEHGRARVDLVPLVRSMLHRISAVTTGIDGVDTPEGTERFRFFVEHLGTAAVVEWSTEDHDEVLARGMRMRDEFVTEFFGPSEARRKQLVADFRAGTLAREDLPVDLLTLLHLHWDESWDEELPLREATLFLVAATQTTTHTLPHALLHLLRWIEEHPEDREKRADPEFLRLIVNETLRMHQPAPTLLRYATRALTLASGREVAEGERVALLFTPANRDRTVFGEDADEFDPYRPAVPGTRPWGLTFGSGAHVCLGRPLVTGLAKRDGEQPTEGTMLRILRALSSAGVELDPDAPPVENASSSHDNYASMPVVLTALGR</sequence>
<dbReference type="InterPro" id="IPR001128">
    <property type="entry name" value="Cyt_P450"/>
</dbReference>
<comment type="similarity">
    <text evidence="1 2">Belongs to the cytochrome P450 family.</text>
</comment>
<keyword evidence="2" id="KW-0503">Monooxygenase</keyword>
<dbReference type="Pfam" id="PF00067">
    <property type="entry name" value="p450"/>
    <property type="match status" value="1"/>
</dbReference>
<protein>
    <submittedName>
        <fullName evidence="3">Cytochrome P450</fullName>
    </submittedName>
</protein>
<dbReference type="Proteomes" id="UP001519295">
    <property type="component" value="Unassembled WGS sequence"/>
</dbReference>
<name>A0ABS4VQL3_9PSEU</name>
<dbReference type="RefSeq" id="WP_210026203.1">
    <property type="nucleotide sequence ID" value="NZ_JAGINU010000001.1"/>
</dbReference>
<keyword evidence="2" id="KW-0479">Metal-binding</keyword>
<gene>
    <name evidence="3" type="ORF">JOF36_001888</name>
</gene>
<evidence type="ECO:0000256" key="2">
    <source>
        <dbReference type="RuleBase" id="RU000461"/>
    </source>
</evidence>
<dbReference type="CDD" id="cd00302">
    <property type="entry name" value="cytochrome_P450"/>
    <property type="match status" value="1"/>
</dbReference>
<proteinExistence type="inferred from homology"/>
<keyword evidence="2" id="KW-0408">Iron</keyword>
<dbReference type="EMBL" id="JAGINU010000001">
    <property type="protein sequence ID" value="MBP2366192.1"/>
    <property type="molecule type" value="Genomic_DNA"/>
</dbReference>
<dbReference type="Gene3D" id="1.10.630.10">
    <property type="entry name" value="Cytochrome P450"/>
    <property type="match status" value="1"/>
</dbReference>
<evidence type="ECO:0000256" key="1">
    <source>
        <dbReference type="ARBA" id="ARBA00010617"/>
    </source>
</evidence>